<evidence type="ECO:0000256" key="1">
    <source>
        <dbReference type="SAM" id="MobiDB-lite"/>
    </source>
</evidence>
<dbReference type="AlphaFoldDB" id="A0AA40IA87"/>
<dbReference type="Proteomes" id="UP001177744">
    <property type="component" value="Unassembled WGS sequence"/>
</dbReference>
<name>A0AA40IA87_CNENI</name>
<comment type="caution">
    <text evidence="2">The sequence shown here is derived from an EMBL/GenBank/DDBJ whole genome shotgun (WGS) entry which is preliminary data.</text>
</comment>
<organism evidence="2 3">
    <name type="scientific">Cnephaeus nilssonii</name>
    <name type="common">Northern bat</name>
    <name type="synonym">Eptesicus nilssonii</name>
    <dbReference type="NCBI Taxonomy" id="3371016"/>
    <lineage>
        <taxon>Eukaryota</taxon>
        <taxon>Metazoa</taxon>
        <taxon>Chordata</taxon>
        <taxon>Craniata</taxon>
        <taxon>Vertebrata</taxon>
        <taxon>Euteleostomi</taxon>
        <taxon>Mammalia</taxon>
        <taxon>Eutheria</taxon>
        <taxon>Laurasiatheria</taxon>
        <taxon>Chiroptera</taxon>
        <taxon>Yangochiroptera</taxon>
        <taxon>Vespertilionidae</taxon>
        <taxon>Cnephaeus</taxon>
    </lineage>
</organism>
<accession>A0AA40IA87</accession>
<dbReference type="PANTHER" id="PTHR14907">
    <property type="entry name" value="FI14130P"/>
    <property type="match status" value="1"/>
</dbReference>
<gene>
    <name evidence="2" type="ORF">QTO34_008323</name>
</gene>
<evidence type="ECO:0000313" key="2">
    <source>
        <dbReference type="EMBL" id="KAK1345858.1"/>
    </source>
</evidence>
<dbReference type="PANTHER" id="PTHR14907:SF3">
    <property type="entry name" value="SUPPRESSOR APC DOMAIN-CONTAINING PROTEIN 2"/>
    <property type="match status" value="1"/>
</dbReference>
<feature type="region of interest" description="Disordered" evidence="1">
    <location>
        <begin position="36"/>
        <end position="66"/>
    </location>
</feature>
<reference evidence="2" key="1">
    <citation type="submission" date="2023-06" db="EMBL/GenBank/DDBJ databases">
        <title>Reference genome for the Northern bat (Eptesicus nilssonii), a most northern bat species.</title>
        <authorList>
            <person name="Laine V.N."/>
            <person name="Pulliainen A.T."/>
            <person name="Lilley T.M."/>
        </authorList>
    </citation>
    <scope>NUCLEOTIDE SEQUENCE</scope>
    <source>
        <strain evidence="2">BLF_Eptnil</strain>
        <tissue evidence="2">Kidney</tissue>
    </source>
</reference>
<keyword evidence="3" id="KW-1185">Reference proteome</keyword>
<evidence type="ECO:0000313" key="3">
    <source>
        <dbReference type="Proteomes" id="UP001177744"/>
    </source>
</evidence>
<proteinExistence type="predicted"/>
<feature type="compositionally biased region" description="Pro residues" evidence="1">
    <location>
        <begin position="197"/>
        <end position="211"/>
    </location>
</feature>
<dbReference type="EMBL" id="JAULJE010000002">
    <property type="protein sequence ID" value="KAK1345858.1"/>
    <property type="molecule type" value="Genomic_DNA"/>
</dbReference>
<sequence length="375" mass="39582">MAATDANEHSCHMEAHSKRRALCAVRPRALSVRVVTQPGAGPGRSPEPGQQAHGWSCDGQAGPRAAHRARHRGAAMRLPAGGALIHATCPAACSRACAFALASGYLSFERFCLVFVPAQEPWTILERKPLQLGAPPPPADSPGGAAWNLEKLCVQTEASPGLVVPERQQGTALERSLSSDVGAVTCRAWELGVGTPGGPPPLSAPPPPPPARGEHRRHTNGGITKEWIVSCWSRWQSWSRRAETDTSSSCSTCRSTSAAWARAGPTLSLGLSGAPARWGDCCPRCRRWPGGAAGCGLCLHGSALGLLRAPIPHPGPRLTPCTWLAAADHPDAQRAEPAPHAGGDQHERADLLIKQLFEERALSQQDAGLLNSTFI</sequence>
<protein>
    <submittedName>
        <fullName evidence="2">Uncharacterized protein</fullName>
    </submittedName>
</protein>
<feature type="region of interest" description="Disordered" evidence="1">
    <location>
        <begin position="194"/>
        <end position="219"/>
    </location>
</feature>
<dbReference type="InterPro" id="IPR026828">
    <property type="entry name" value="SAPC2_1/2"/>
</dbReference>